<organism evidence="12 13">
    <name type="scientific">Pyrobaculum aerophilum</name>
    <dbReference type="NCBI Taxonomy" id="13773"/>
    <lineage>
        <taxon>Archaea</taxon>
        <taxon>Thermoproteota</taxon>
        <taxon>Thermoprotei</taxon>
        <taxon>Thermoproteales</taxon>
        <taxon>Thermoproteaceae</taxon>
        <taxon>Pyrobaculum</taxon>
    </lineage>
</organism>
<reference evidence="13 14" key="1">
    <citation type="submission" date="2017-07" db="EMBL/GenBank/DDBJ databases">
        <title>Draft genome sequence of aerobic hyperthermophilic archaea, Pyrobaculum aerophilum YKB31 and YKB32.</title>
        <authorList>
            <person name="Mochizuki T."/>
            <person name="Berliner A.J."/>
            <person name="Yoshida-Takashima Y."/>
            <person name="Takaki Y."/>
            <person name="Nunoura T."/>
            <person name="Takai K."/>
        </authorList>
    </citation>
    <scope>NUCLEOTIDE SEQUENCE [LARGE SCALE GENOMIC DNA]</scope>
    <source>
        <strain evidence="11 14">YKB31</strain>
        <strain evidence="12 13">YKB32</strain>
    </source>
</reference>
<dbReference type="EMBL" id="NMUE01000003">
    <property type="protein sequence ID" value="RFA98097.1"/>
    <property type="molecule type" value="Genomic_DNA"/>
</dbReference>
<evidence type="ECO:0000256" key="6">
    <source>
        <dbReference type="ARBA" id="ARBA00023014"/>
    </source>
</evidence>
<evidence type="ECO:0000313" key="12">
    <source>
        <dbReference type="EMBL" id="RFA98982.1"/>
    </source>
</evidence>
<dbReference type="Pfam" id="PF03167">
    <property type="entry name" value="UDG"/>
    <property type="match status" value="1"/>
</dbReference>
<keyword evidence="7" id="KW-0234">DNA repair</keyword>
<dbReference type="Gene3D" id="3.40.470.10">
    <property type="entry name" value="Uracil-DNA glycosylase-like domain"/>
    <property type="match status" value="1"/>
</dbReference>
<keyword evidence="4" id="KW-0378">Hydrolase</keyword>
<keyword evidence="3" id="KW-0227">DNA damage</keyword>
<dbReference type="SMART" id="SM00986">
    <property type="entry name" value="UDG"/>
    <property type="match status" value="1"/>
</dbReference>
<evidence type="ECO:0000259" key="10">
    <source>
        <dbReference type="SMART" id="SM00986"/>
    </source>
</evidence>
<dbReference type="CDD" id="cd10031">
    <property type="entry name" value="UDG-F5_TTUDGB_like"/>
    <property type="match status" value="1"/>
</dbReference>
<dbReference type="PANTHER" id="PTHR33693:SF3">
    <property type="entry name" value="TYPE-5 URACIL-DNA GLYCOSYLASE"/>
    <property type="match status" value="1"/>
</dbReference>
<evidence type="ECO:0000256" key="5">
    <source>
        <dbReference type="ARBA" id="ARBA00023004"/>
    </source>
</evidence>
<dbReference type="InterPro" id="IPR005122">
    <property type="entry name" value="Uracil-DNA_glycosylase-like"/>
</dbReference>
<keyword evidence="6" id="KW-0411">Iron-sulfur</keyword>
<dbReference type="InterPro" id="IPR044147">
    <property type="entry name" value="UdgB-like"/>
</dbReference>
<dbReference type="GO" id="GO:0046872">
    <property type="term" value="F:metal ion binding"/>
    <property type="evidence" value="ECO:0007669"/>
    <property type="project" value="UniProtKB-KW"/>
</dbReference>
<evidence type="ECO:0000313" key="11">
    <source>
        <dbReference type="EMBL" id="RFA98097.1"/>
    </source>
</evidence>
<evidence type="ECO:0000313" key="13">
    <source>
        <dbReference type="Proteomes" id="UP000256877"/>
    </source>
</evidence>
<accession>A0A371R4H8</accession>
<dbReference type="GO" id="GO:0033958">
    <property type="term" value="F:DNA-deoxyinosine glycosylase activity"/>
    <property type="evidence" value="ECO:0007669"/>
    <property type="project" value="InterPro"/>
</dbReference>
<dbReference type="PANTHER" id="PTHR33693">
    <property type="entry name" value="TYPE-5 URACIL-DNA GLYCOSYLASE"/>
    <property type="match status" value="1"/>
</dbReference>
<dbReference type="GO" id="GO:0004844">
    <property type="term" value="F:uracil DNA N-glycosylase activity"/>
    <property type="evidence" value="ECO:0007669"/>
    <property type="project" value="InterPro"/>
</dbReference>
<evidence type="ECO:0000256" key="1">
    <source>
        <dbReference type="ARBA" id="ARBA00022485"/>
    </source>
</evidence>
<dbReference type="Proteomes" id="UP000256877">
    <property type="component" value="Unassembled WGS sequence"/>
</dbReference>
<comment type="similarity">
    <text evidence="8">Belongs to the uracil-DNA glycosylase (UDG) superfamily. Type 5 (UDGb) family.</text>
</comment>
<dbReference type="InterPro" id="IPR036895">
    <property type="entry name" value="Uracil-DNA_glycosylase-like_sf"/>
</dbReference>
<evidence type="ECO:0000313" key="14">
    <source>
        <dbReference type="Proteomes" id="UP000257123"/>
    </source>
</evidence>
<evidence type="ECO:0000256" key="4">
    <source>
        <dbReference type="ARBA" id="ARBA00022801"/>
    </source>
</evidence>
<evidence type="ECO:0000256" key="9">
    <source>
        <dbReference type="ARBA" id="ARBA00023887"/>
    </source>
</evidence>
<proteinExistence type="inferred from homology"/>
<evidence type="ECO:0000256" key="8">
    <source>
        <dbReference type="ARBA" id="ARBA00023779"/>
    </source>
</evidence>
<keyword evidence="2" id="KW-0479">Metal-binding</keyword>
<gene>
    <name evidence="11" type="ORF">CGL51_01835</name>
    <name evidence="12" type="ORF">CGL52_06235</name>
</gene>
<protein>
    <recommendedName>
        <fullName evidence="9">Type-5 uracil-DNA glycosylase</fullName>
    </recommendedName>
</protein>
<name>A0A371R4H8_9CREN</name>
<dbReference type="GO" id="GO:0051539">
    <property type="term" value="F:4 iron, 4 sulfur cluster binding"/>
    <property type="evidence" value="ECO:0007669"/>
    <property type="project" value="UniProtKB-KW"/>
</dbReference>
<comment type="caution">
    <text evidence="12">The sequence shown here is derived from an EMBL/GenBank/DDBJ whole genome shotgun (WGS) entry which is preliminary data.</text>
</comment>
<dbReference type="OrthoDB" id="8612at2157"/>
<dbReference type="RefSeq" id="WP_116420472.1">
    <property type="nucleotide sequence ID" value="NZ_NMUE01000003.1"/>
</dbReference>
<dbReference type="EMBL" id="NMUF01000013">
    <property type="protein sequence ID" value="RFA98982.1"/>
    <property type="molecule type" value="Genomic_DNA"/>
</dbReference>
<evidence type="ECO:0000256" key="2">
    <source>
        <dbReference type="ARBA" id="ARBA00022723"/>
    </source>
</evidence>
<keyword evidence="5" id="KW-0408">Iron</keyword>
<dbReference type="SUPFAM" id="SSF52141">
    <property type="entry name" value="Uracil-DNA glycosylase-like"/>
    <property type="match status" value="1"/>
</dbReference>
<dbReference type="GO" id="GO:0006284">
    <property type="term" value="P:base-excision repair"/>
    <property type="evidence" value="ECO:0007669"/>
    <property type="project" value="InterPro"/>
</dbReference>
<dbReference type="SMART" id="SM00987">
    <property type="entry name" value="UreE_C"/>
    <property type="match status" value="1"/>
</dbReference>
<feature type="domain" description="Uracil-DNA glycosylase-like" evidence="10">
    <location>
        <begin position="53"/>
        <end position="216"/>
    </location>
</feature>
<dbReference type="InterPro" id="IPR051536">
    <property type="entry name" value="UDG_Type-4/5"/>
</dbReference>
<evidence type="ECO:0000256" key="3">
    <source>
        <dbReference type="ARBA" id="ARBA00022763"/>
    </source>
</evidence>
<dbReference type="Proteomes" id="UP000257123">
    <property type="component" value="Unassembled WGS sequence"/>
</dbReference>
<dbReference type="AlphaFoldDB" id="A0A371R4H8"/>
<evidence type="ECO:0000256" key="7">
    <source>
        <dbReference type="ARBA" id="ARBA00023204"/>
    </source>
</evidence>
<sequence length="226" mass="24950">MDLARVHTPRGWYDDFVNRLVNCARCPRLVSYRSTVKPSRRYESWSYWGRPVPPWGDLNARVMVVGLAPAAHGGNRTGRMFTGDFSAQNLFKALFQLGLSNKPYSVSRDDGVEVRCVYITSAVKCAPPKNRPTAEEVYNCSSWLREELEAVRPRAVVALGELAWRAVLKILGATTAAFKHGEVVNAAGVRVYASYHPSPLNVNTGRLTVEALAEVLRRAAADAGCL</sequence>
<keyword evidence="1" id="KW-0004">4Fe-4S</keyword>